<dbReference type="PANTHER" id="PTHR31468:SF2">
    <property type="entry name" value="1,3-BETA-GLUCANOSYLTRANSFERASE GAS1"/>
    <property type="match status" value="1"/>
</dbReference>
<evidence type="ECO:0000256" key="10">
    <source>
        <dbReference type="RuleBase" id="RU361209"/>
    </source>
</evidence>
<feature type="region of interest" description="Disordered" evidence="11">
    <location>
        <begin position="478"/>
        <end position="512"/>
    </location>
</feature>
<dbReference type="SMART" id="SM00768">
    <property type="entry name" value="X8"/>
    <property type="match status" value="1"/>
</dbReference>
<evidence type="ECO:0000256" key="8">
    <source>
        <dbReference type="ARBA" id="ARBA00023180"/>
    </source>
</evidence>
<evidence type="ECO:0000256" key="11">
    <source>
        <dbReference type="SAM" id="MobiDB-lite"/>
    </source>
</evidence>
<evidence type="ECO:0000256" key="3">
    <source>
        <dbReference type="ARBA" id="ARBA00007528"/>
    </source>
</evidence>
<feature type="compositionally biased region" description="Gly residues" evidence="11">
    <location>
        <begin position="479"/>
        <end position="500"/>
    </location>
</feature>
<accession>A0ABP0E7M6</accession>
<dbReference type="EMBL" id="OZ004254">
    <property type="protein sequence ID" value="CAK7897015.1"/>
    <property type="molecule type" value="Genomic_DNA"/>
</dbReference>
<evidence type="ECO:0000256" key="7">
    <source>
        <dbReference type="ARBA" id="ARBA00023157"/>
    </source>
</evidence>
<feature type="compositionally biased region" description="Low complexity" evidence="11">
    <location>
        <begin position="501"/>
        <end position="512"/>
    </location>
</feature>
<keyword evidence="10" id="KW-0808">Transferase</keyword>
<keyword evidence="5 10" id="KW-0732">Signal</keyword>
<dbReference type="InterPro" id="IPR017853">
    <property type="entry name" value="GH"/>
</dbReference>
<evidence type="ECO:0000313" key="14">
    <source>
        <dbReference type="Proteomes" id="UP001497600"/>
    </source>
</evidence>
<keyword evidence="7" id="KW-1015">Disulfide bond</keyword>
<evidence type="ECO:0000256" key="5">
    <source>
        <dbReference type="ARBA" id="ARBA00022729"/>
    </source>
</evidence>
<feature type="chain" id="PRO_5044953574" description="1,3-beta-glucanosyltransferase" evidence="10">
    <location>
        <begin position="20"/>
        <end position="541"/>
    </location>
</feature>
<dbReference type="InterPro" id="IPR012946">
    <property type="entry name" value="X8"/>
</dbReference>
<dbReference type="Pfam" id="PF07983">
    <property type="entry name" value="X8"/>
    <property type="match status" value="1"/>
</dbReference>
<keyword evidence="14" id="KW-1185">Reference proteome</keyword>
<dbReference type="Gene3D" id="3.20.20.80">
    <property type="entry name" value="Glycosidases"/>
    <property type="match status" value="1"/>
</dbReference>
<evidence type="ECO:0000313" key="13">
    <source>
        <dbReference type="EMBL" id="CAK7897015.1"/>
    </source>
</evidence>
<evidence type="ECO:0000256" key="2">
    <source>
        <dbReference type="ARBA" id="ARBA00004589"/>
    </source>
</evidence>
<protein>
    <recommendedName>
        <fullName evidence="10">1,3-beta-glucanosyltransferase</fullName>
        <ecNumber evidence="10">2.4.1.-</ecNumber>
    </recommendedName>
</protein>
<evidence type="ECO:0000256" key="6">
    <source>
        <dbReference type="ARBA" id="ARBA00023136"/>
    </source>
</evidence>
<dbReference type="Gene3D" id="1.20.58.1040">
    <property type="match status" value="1"/>
</dbReference>
<comment type="subcellular location">
    <subcellularLocation>
        <location evidence="1">Cell envelope</location>
    </subcellularLocation>
    <subcellularLocation>
        <location evidence="10">Cell membrane</location>
        <topology evidence="10">Lipid-anchor</topology>
        <topology evidence="10">GPI-anchor</topology>
    </subcellularLocation>
    <subcellularLocation>
        <location evidence="2">Membrane</location>
        <topology evidence="2">Lipid-anchor</topology>
        <topology evidence="2">GPI-anchor</topology>
    </subcellularLocation>
</comment>
<evidence type="ECO:0000256" key="9">
    <source>
        <dbReference type="ARBA" id="ARBA00023288"/>
    </source>
</evidence>
<keyword evidence="9 10" id="KW-0449">Lipoprotein</keyword>
<keyword evidence="8" id="KW-0325">Glycoprotein</keyword>
<keyword evidence="6 10" id="KW-0472">Membrane</keyword>
<dbReference type="SUPFAM" id="SSF51445">
    <property type="entry name" value="(Trans)glycosidases"/>
    <property type="match status" value="1"/>
</dbReference>
<comment type="function">
    <text evidence="10">Splits internally a 1,3-beta-glucan molecule and transfers the newly generated reducing end (the donor) to the non-reducing end of another 1,3-beta-glucan molecule (the acceptor) forming a 1,3-beta linkage, resulting in the elongation of 1,3-beta-glucan chains in the cell wall.</text>
</comment>
<dbReference type="InterPro" id="IPR004886">
    <property type="entry name" value="Glucanosyltransferase"/>
</dbReference>
<reference evidence="13 14" key="1">
    <citation type="submission" date="2024-01" db="EMBL/GenBank/DDBJ databases">
        <authorList>
            <consortium name="Genoscope - CEA"/>
            <person name="William W."/>
        </authorList>
    </citation>
    <scope>NUCLEOTIDE SEQUENCE [LARGE SCALE GENOMIC DNA]</scope>
    <source>
        <strain evidence="13 14">29B2s-10</strain>
    </source>
</reference>
<dbReference type="Pfam" id="PF03198">
    <property type="entry name" value="Glyco_hydro_72"/>
    <property type="match status" value="1"/>
</dbReference>
<keyword evidence="4 10" id="KW-0336">GPI-anchor</keyword>
<feature type="domain" description="X8" evidence="12">
    <location>
        <begin position="375"/>
        <end position="463"/>
    </location>
</feature>
<comment type="similarity">
    <text evidence="3 10">Belongs to the glycosyl hydrolase 72 family.</text>
</comment>
<gene>
    <name evidence="13" type="primary">PHR1</name>
    <name evidence="13" type="ORF">CAAN4_B07844</name>
</gene>
<name>A0ABP0E7M6_9ASCO</name>
<evidence type="ECO:0000259" key="12">
    <source>
        <dbReference type="SMART" id="SM00768"/>
    </source>
</evidence>
<evidence type="ECO:0000256" key="1">
    <source>
        <dbReference type="ARBA" id="ARBA00004196"/>
    </source>
</evidence>
<dbReference type="EC" id="2.4.1.-" evidence="10"/>
<evidence type="ECO:0000256" key="4">
    <source>
        <dbReference type="ARBA" id="ARBA00022622"/>
    </source>
</evidence>
<feature type="signal peptide" evidence="10">
    <location>
        <begin position="1"/>
        <end position="19"/>
    </location>
</feature>
<proteinExistence type="inferred from homology"/>
<organism evidence="13 14">
    <name type="scientific">[Candida] anglica</name>
    <dbReference type="NCBI Taxonomy" id="148631"/>
    <lineage>
        <taxon>Eukaryota</taxon>
        <taxon>Fungi</taxon>
        <taxon>Dikarya</taxon>
        <taxon>Ascomycota</taxon>
        <taxon>Saccharomycotina</taxon>
        <taxon>Pichiomycetes</taxon>
        <taxon>Debaryomycetaceae</taxon>
        <taxon>Kurtzmaniella</taxon>
    </lineage>
</organism>
<sequence>MIRSLIPIVSLFLLALVAAADDFPTVEVVGNKFFFKNNGTQFLMRGIAYQQNTANETDTTFRDPLADPSSCSRDVKYLQAANTNVLRVYAVNTSLDHSECMKTFADAGIYIIADLSEPSLSINRDSPEWNLDLYKRYTDVVDGFANYSNTLGFFAGNEVTNNKSNTDASAFVKAAVRDIKKYISDKNYRNIPVGYSSNDDEETRVAIADYFACGNSDERADFFGINMYEWCGDSSFQASGYKDRTEQYQNLTIPVFFSEYGCNANRPRKFTEVGTIYSEDMTDVWSGGIVYMYFEEENQYGLVSVSGDNVKTLADYSYYSQEINSISPTYAKMSDASASASNTIACPASAPTWKASKKLPPSPNKDLCDCMSNSLTCVVGSDVKSKNYGELYQFICSKIDCSGISSNGTSGSYGAFSFCSDKDKLSYVLNEYYEQNGKDSSACDFSGSATINKSASAAGSCSSQIASATSAAAATGSGSDSGSGSGSSGSGSGSSSGGSGSTSTSSSKKSSASKLQVSVGELYAVAGMLTCFVGGLSIIFV</sequence>
<dbReference type="PANTHER" id="PTHR31468">
    <property type="entry name" value="1,3-BETA-GLUCANOSYLTRANSFERASE GAS1"/>
    <property type="match status" value="1"/>
</dbReference>
<dbReference type="Proteomes" id="UP001497600">
    <property type="component" value="Chromosome B"/>
</dbReference>